<dbReference type="Proteomes" id="UP001159363">
    <property type="component" value="Chromosome X"/>
</dbReference>
<name>A0ABQ9HT51_9NEOP</name>
<sequence>MRVIEVNMERRRNEEAGETGDPQENPVTNGIVRQDFHLRKSGDPAEVEPAQRQETGDPRENPPTSGIVRHDSHLRKSRVNLPGIEPSSPWWEASSLTGQPPLPQVLQPHMPTKWGRRLATCRNGACQPEHDDILASQPPSRVSEEIWTALNIEVLRADEGRMRRECSIAGMLWRGKREIPEKIRISPRCSHLPGTLKWREQPSVENSVAKLTDDSHLAMRALMWEPQCQRRRGIRDSALVNTASRPSTTHEYVPFPYQCTVTWGDSPLEASRCYRYIWKTFLGPGVSLYIRWGANKYSLEVDLATAPTR</sequence>
<evidence type="ECO:0000256" key="1">
    <source>
        <dbReference type="SAM" id="MobiDB-lite"/>
    </source>
</evidence>
<evidence type="ECO:0000313" key="3">
    <source>
        <dbReference type="Proteomes" id="UP001159363"/>
    </source>
</evidence>
<accession>A0ABQ9HT51</accession>
<evidence type="ECO:0000313" key="2">
    <source>
        <dbReference type="EMBL" id="KAJ8887566.1"/>
    </source>
</evidence>
<feature type="compositionally biased region" description="Basic and acidic residues" evidence="1">
    <location>
        <begin position="34"/>
        <end position="60"/>
    </location>
</feature>
<reference evidence="2 3" key="1">
    <citation type="submission" date="2023-02" db="EMBL/GenBank/DDBJ databases">
        <title>LHISI_Scaffold_Assembly.</title>
        <authorList>
            <person name="Stuart O.P."/>
            <person name="Cleave R."/>
            <person name="Magrath M.J.L."/>
            <person name="Mikheyev A.S."/>
        </authorList>
    </citation>
    <scope>NUCLEOTIDE SEQUENCE [LARGE SCALE GENOMIC DNA]</scope>
    <source>
        <strain evidence="2">Daus_M_001</strain>
        <tissue evidence="2">Leg muscle</tissue>
    </source>
</reference>
<protein>
    <submittedName>
        <fullName evidence="2">Uncharacterized protein</fullName>
    </submittedName>
</protein>
<dbReference type="EMBL" id="JARBHB010000004">
    <property type="protein sequence ID" value="KAJ8887566.1"/>
    <property type="molecule type" value="Genomic_DNA"/>
</dbReference>
<comment type="caution">
    <text evidence="2">The sequence shown here is derived from an EMBL/GenBank/DDBJ whole genome shotgun (WGS) entry which is preliminary data.</text>
</comment>
<keyword evidence="3" id="KW-1185">Reference proteome</keyword>
<organism evidence="2 3">
    <name type="scientific">Dryococelus australis</name>
    <dbReference type="NCBI Taxonomy" id="614101"/>
    <lineage>
        <taxon>Eukaryota</taxon>
        <taxon>Metazoa</taxon>
        <taxon>Ecdysozoa</taxon>
        <taxon>Arthropoda</taxon>
        <taxon>Hexapoda</taxon>
        <taxon>Insecta</taxon>
        <taxon>Pterygota</taxon>
        <taxon>Neoptera</taxon>
        <taxon>Polyneoptera</taxon>
        <taxon>Phasmatodea</taxon>
        <taxon>Verophasmatodea</taxon>
        <taxon>Anareolatae</taxon>
        <taxon>Phasmatidae</taxon>
        <taxon>Eurycanthinae</taxon>
        <taxon>Dryococelus</taxon>
    </lineage>
</organism>
<proteinExistence type="predicted"/>
<gene>
    <name evidence="2" type="ORF">PR048_013782</name>
</gene>
<feature type="region of interest" description="Disordered" evidence="1">
    <location>
        <begin position="1"/>
        <end position="82"/>
    </location>
</feature>